<proteinExistence type="predicted"/>
<accession>A0ABQ5BMJ6</accession>
<sequence>MLKTATDSRLSQEEAIPRASGPKSDRNIVHRDVPKFSKFRHSEACAEEFRDTVRRFASFVVRMIWKREKVEAFGAYRRAIIKELEGLPGNLVVYKMREILKRIQKTVLVEAIELKKELRL</sequence>
<feature type="region of interest" description="Disordered" evidence="1">
    <location>
        <begin position="1"/>
        <end position="28"/>
    </location>
</feature>
<protein>
    <submittedName>
        <fullName evidence="2">Uncharacterized protein</fullName>
    </submittedName>
</protein>
<keyword evidence="3" id="KW-1185">Reference proteome</keyword>
<name>A0ABQ5BMJ6_9ASTR</name>
<gene>
    <name evidence="2" type="ORF">Tco_0873499</name>
</gene>
<reference evidence="2" key="1">
    <citation type="journal article" date="2022" name="Int. J. Mol. Sci.">
        <title>Draft Genome of Tanacetum Coccineum: Genomic Comparison of Closely Related Tanacetum-Family Plants.</title>
        <authorList>
            <person name="Yamashiro T."/>
            <person name="Shiraishi A."/>
            <person name="Nakayama K."/>
            <person name="Satake H."/>
        </authorList>
    </citation>
    <scope>NUCLEOTIDE SEQUENCE</scope>
</reference>
<reference evidence="2" key="2">
    <citation type="submission" date="2022-01" db="EMBL/GenBank/DDBJ databases">
        <authorList>
            <person name="Yamashiro T."/>
            <person name="Shiraishi A."/>
            <person name="Satake H."/>
            <person name="Nakayama K."/>
        </authorList>
    </citation>
    <scope>NUCLEOTIDE SEQUENCE</scope>
</reference>
<evidence type="ECO:0000313" key="3">
    <source>
        <dbReference type="Proteomes" id="UP001151760"/>
    </source>
</evidence>
<evidence type="ECO:0000313" key="2">
    <source>
        <dbReference type="EMBL" id="GJT14793.1"/>
    </source>
</evidence>
<organism evidence="2 3">
    <name type="scientific">Tanacetum coccineum</name>
    <dbReference type="NCBI Taxonomy" id="301880"/>
    <lineage>
        <taxon>Eukaryota</taxon>
        <taxon>Viridiplantae</taxon>
        <taxon>Streptophyta</taxon>
        <taxon>Embryophyta</taxon>
        <taxon>Tracheophyta</taxon>
        <taxon>Spermatophyta</taxon>
        <taxon>Magnoliopsida</taxon>
        <taxon>eudicotyledons</taxon>
        <taxon>Gunneridae</taxon>
        <taxon>Pentapetalae</taxon>
        <taxon>asterids</taxon>
        <taxon>campanulids</taxon>
        <taxon>Asterales</taxon>
        <taxon>Asteraceae</taxon>
        <taxon>Asteroideae</taxon>
        <taxon>Anthemideae</taxon>
        <taxon>Anthemidinae</taxon>
        <taxon>Tanacetum</taxon>
    </lineage>
</organism>
<dbReference type="Proteomes" id="UP001151760">
    <property type="component" value="Unassembled WGS sequence"/>
</dbReference>
<comment type="caution">
    <text evidence="2">The sequence shown here is derived from an EMBL/GenBank/DDBJ whole genome shotgun (WGS) entry which is preliminary data.</text>
</comment>
<dbReference type="EMBL" id="BQNB010013342">
    <property type="protein sequence ID" value="GJT14793.1"/>
    <property type="molecule type" value="Genomic_DNA"/>
</dbReference>
<evidence type="ECO:0000256" key="1">
    <source>
        <dbReference type="SAM" id="MobiDB-lite"/>
    </source>
</evidence>